<gene>
    <name evidence="1" type="ORF">CROST_025800</name>
</gene>
<dbReference type="Proteomes" id="UP000190951">
    <property type="component" value="Chromosome"/>
</dbReference>
<dbReference type="RefSeq" id="WP_077833679.1">
    <property type="nucleotide sequence ID" value="NZ_CP096983.1"/>
</dbReference>
<dbReference type="STRING" id="84029.CROST_24050"/>
<evidence type="ECO:0000313" key="1">
    <source>
        <dbReference type="EMBL" id="URZ11863.1"/>
    </source>
</evidence>
<sequence length="141" mass="16516">MSENNFLPYEIKVKIYNKKNRIISLIICLLVFLNLLQIGTLYINRPSKSYDKYVVNNENVISKRINGNNENSMEEFFCILDNSNWDNVIVKDNTITFSLQGDSKSVEKLVSKLERNKKFKLQMLSRSADKNGYYDLSVRME</sequence>
<name>A0A1S8L4Z6_9CLOT</name>
<dbReference type="AlphaFoldDB" id="A0A1S8L4Z6"/>
<dbReference type="EMBL" id="CP096983">
    <property type="protein sequence ID" value="URZ11863.1"/>
    <property type="molecule type" value="Genomic_DNA"/>
</dbReference>
<dbReference type="KEGG" id="crw:CROST_025800"/>
<keyword evidence="2" id="KW-1185">Reference proteome</keyword>
<accession>A0A1S8L4Z6</accession>
<organism evidence="1 2">
    <name type="scientific">Clostridium felsineum</name>
    <dbReference type="NCBI Taxonomy" id="36839"/>
    <lineage>
        <taxon>Bacteria</taxon>
        <taxon>Bacillati</taxon>
        <taxon>Bacillota</taxon>
        <taxon>Clostridia</taxon>
        <taxon>Eubacteriales</taxon>
        <taxon>Clostridiaceae</taxon>
        <taxon>Clostridium</taxon>
    </lineage>
</organism>
<protein>
    <submittedName>
        <fullName evidence="1">Uncharacterized protein</fullName>
    </submittedName>
</protein>
<proteinExistence type="predicted"/>
<evidence type="ECO:0000313" key="2">
    <source>
        <dbReference type="Proteomes" id="UP000190951"/>
    </source>
</evidence>
<reference evidence="1 2" key="1">
    <citation type="submission" date="2022-04" db="EMBL/GenBank/DDBJ databases">
        <title>Genome sequence of C. roseum typestrain.</title>
        <authorList>
            <person name="Poehlein A."/>
            <person name="Schoch T."/>
            <person name="Duerre P."/>
            <person name="Daniel R."/>
        </authorList>
    </citation>
    <scope>NUCLEOTIDE SEQUENCE [LARGE SCALE GENOMIC DNA]</scope>
    <source>
        <strain evidence="1 2">DSM 7320</strain>
    </source>
</reference>